<keyword evidence="7" id="KW-0346">Stress response</keyword>
<dbReference type="PROSITE" id="PS00871">
    <property type="entry name" value="CLPAB_2"/>
    <property type="match status" value="1"/>
</dbReference>
<evidence type="ECO:0000259" key="5">
    <source>
        <dbReference type="SMART" id="SM00382"/>
    </source>
</evidence>
<dbReference type="PANTHER" id="PTHR11638">
    <property type="entry name" value="ATP-DEPENDENT CLP PROTEASE"/>
    <property type="match status" value="1"/>
</dbReference>
<reference evidence="7 8" key="1">
    <citation type="journal article" date="2014" name="Mol. Plant">
        <title>Chromosome Scale Genome Assembly and Transcriptome Profiling of Nannochloropsis gaditana in Nitrogen Depletion.</title>
        <authorList>
            <person name="Corteggiani Carpinelli E."/>
            <person name="Telatin A."/>
            <person name="Vitulo N."/>
            <person name="Forcato C."/>
            <person name="D'Angelo M."/>
            <person name="Schiavon R."/>
            <person name="Vezzi A."/>
            <person name="Giacometti G.M."/>
            <person name="Morosinotto T."/>
            <person name="Valle G."/>
        </authorList>
    </citation>
    <scope>NUCLEOTIDE SEQUENCE [LARGE SCALE GENOMIC DNA]</scope>
    <source>
        <strain evidence="7 8">B-31</strain>
    </source>
</reference>
<evidence type="ECO:0000256" key="3">
    <source>
        <dbReference type="ARBA" id="ARBA00023186"/>
    </source>
</evidence>
<feature type="domain" description="AAA+ ATPase" evidence="5">
    <location>
        <begin position="72"/>
        <end position="270"/>
    </location>
</feature>
<name>W7TMV0_9STRA</name>
<evidence type="ECO:0000259" key="6">
    <source>
        <dbReference type="SMART" id="SM01086"/>
    </source>
</evidence>
<dbReference type="Pfam" id="PF07724">
    <property type="entry name" value="AAA_2"/>
    <property type="match status" value="1"/>
</dbReference>
<protein>
    <submittedName>
        <fullName evidence="7">Heat shock protein 101</fullName>
    </submittedName>
</protein>
<dbReference type="InterPro" id="IPR019489">
    <property type="entry name" value="Clp_ATPase_C"/>
</dbReference>
<dbReference type="Pfam" id="PF10431">
    <property type="entry name" value="ClpB_D2-small"/>
    <property type="match status" value="1"/>
</dbReference>
<proteinExistence type="predicted"/>
<dbReference type="FunFam" id="3.40.50.300:FF:000025">
    <property type="entry name" value="ATP-dependent Clp protease subunit"/>
    <property type="match status" value="1"/>
</dbReference>
<keyword evidence="3" id="KW-0143">Chaperone</keyword>
<accession>W7TMV0</accession>
<keyword evidence="2" id="KW-0067">ATP-binding</keyword>
<evidence type="ECO:0000256" key="1">
    <source>
        <dbReference type="ARBA" id="ARBA00022741"/>
    </source>
</evidence>
<dbReference type="SUPFAM" id="SSF52540">
    <property type="entry name" value="P-loop containing nucleoside triphosphate hydrolases"/>
    <property type="match status" value="1"/>
</dbReference>
<keyword evidence="1" id="KW-0547">Nucleotide-binding</keyword>
<organism evidence="7 8">
    <name type="scientific">Nannochloropsis gaditana</name>
    <dbReference type="NCBI Taxonomy" id="72520"/>
    <lineage>
        <taxon>Eukaryota</taxon>
        <taxon>Sar</taxon>
        <taxon>Stramenopiles</taxon>
        <taxon>Ochrophyta</taxon>
        <taxon>Eustigmatophyceae</taxon>
        <taxon>Eustigmatales</taxon>
        <taxon>Monodopsidaceae</taxon>
        <taxon>Nannochloropsis</taxon>
    </lineage>
</organism>
<feature type="region of interest" description="Disordered" evidence="4">
    <location>
        <begin position="210"/>
        <end position="236"/>
    </location>
</feature>
<dbReference type="SMART" id="SM01086">
    <property type="entry name" value="ClpB_D2-small"/>
    <property type="match status" value="1"/>
</dbReference>
<sequence>MVREMVNEQSIAEVVSRWTGIPVNKLTASERQKLLSLASVLHKRVVGQEEAVEAVAQAVLRSRAGLSRPEQPTGSFLFLGPTGVGKSELAKALAQELFDDEKHMVRIDMSEYGEQHSVARLIGAPPGYIGHDEGGQLTEAVRRKPYCVVLFDEVEKAHVSVFNVLLQVLDDGRLTDSQGRVVNFKNTIIILTSNLGAEYLQKAALDSSSGLLSDDEGSHNGGRSNKKSKKEGGGAISQEVRDQVMAVVRRHFRPEFLNRLDDITIFSPLTRDQLRSIMQLQMSAISNRLKDRNIEIQLTEHGLDHVLAKAYVPEYGARPIRRYLEKTITTQVSRLLIGGSLDRDQTLTIDAEKGETEGWADSELLFKVVPRAAVGASMEVDENQAAPPLFRPSPGRGK</sequence>
<dbReference type="InterPro" id="IPR001270">
    <property type="entry name" value="ClpA/B"/>
</dbReference>
<dbReference type="GO" id="GO:0016887">
    <property type="term" value="F:ATP hydrolysis activity"/>
    <property type="evidence" value="ECO:0007669"/>
    <property type="project" value="InterPro"/>
</dbReference>
<dbReference type="Gene3D" id="1.10.8.60">
    <property type="match status" value="1"/>
</dbReference>
<dbReference type="InterPro" id="IPR028299">
    <property type="entry name" value="ClpA/B_CS2"/>
</dbReference>
<dbReference type="EMBL" id="AZIL01002286">
    <property type="protein sequence ID" value="EWM22024.1"/>
    <property type="molecule type" value="Genomic_DNA"/>
</dbReference>
<evidence type="ECO:0000256" key="2">
    <source>
        <dbReference type="ARBA" id="ARBA00022840"/>
    </source>
</evidence>
<dbReference type="InterPro" id="IPR050130">
    <property type="entry name" value="ClpA_ClpB"/>
</dbReference>
<dbReference type="GO" id="GO:0005524">
    <property type="term" value="F:ATP binding"/>
    <property type="evidence" value="ECO:0007669"/>
    <property type="project" value="UniProtKB-KW"/>
</dbReference>
<keyword evidence="8" id="KW-1185">Reference proteome</keyword>
<dbReference type="PRINTS" id="PR00300">
    <property type="entry name" value="CLPPROTEASEA"/>
</dbReference>
<dbReference type="GO" id="GO:0005737">
    <property type="term" value="C:cytoplasm"/>
    <property type="evidence" value="ECO:0007669"/>
    <property type="project" value="TreeGrafter"/>
</dbReference>
<evidence type="ECO:0000313" key="8">
    <source>
        <dbReference type="Proteomes" id="UP000019335"/>
    </source>
</evidence>
<dbReference type="CDD" id="cd19499">
    <property type="entry name" value="RecA-like_ClpB_Hsp104-like"/>
    <property type="match status" value="1"/>
</dbReference>
<dbReference type="OrthoDB" id="47330at2759"/>
<dbReference type="InterPro" id="IPR027417">
    <property type="entry name" value="P-loop_NTPase"/>
</dbReference>
<dbReference type="Proteomes" id="UP000019335">
    <property type="component" value="Unassembled WGS sequence"/>
</dbReference>
<gene>
    <name evidence="7" type="ORF">Naga_100881g1</name>
</gene>
<comment type="caution">
    <text evidence="7">The sequence shown here is derived from an EMBL/GenBank/DDBJ whole genome shotgun (WGS) entry which is preliminary data.</text>
</comment>
<evidence type="ECO:0000256" key="4">
    <source>
        <dbReference type="SAM" id="MobiDB-lite"/>
    </source>
</evidence>
<dbReference type="Gene3D" id="3.40.50.300">
    <property type="entry name" value="P-loop containing nucleotide triphosphate hydrolases"/>
    <property type="match status" value="1"/>
</dbReference>
<dbReference type="PANTHER" id="PTHR11638:SF18">
    <property type="entry name" value="HEAT SHOCK PROTEIN 104"/>
    <property type="match status" value="1"/>
</dbReference>
<feature type="domain" description="Clp ATPase C-terminal" evidence="6">
    <location>
        <begin position="269"/>
        <end position="358"/>
    </location>
</feature>
<evidence type="ECO:0000313" key="7">
    <source>
        <dbReference type="EMBL" id="EWM22024.1"/>
    </source>
</evidence>
<dbReference type="InterPro" id="IPR003959">
    <property type="entry name" value="ATPase_AAA_core"/>
</dbReference>
<dbReference type="SMART" id="SM00382">
    <property type="entry name" value="AAA"/>
    <property type="match status" value="1"/>
</dbReference>
<dbReference type="InterPro" id="IPR003593">
    <property type="entry name" value="AAA+_ATPase"/>
</dbReference>
<dbReference type="AlphaFoldDB" id="W7TMV0"/>
<dbReference type="GO" id="GO:0034605">
    <property type="term" value="P:cellular response to heat"/>
    <property type="evidence" value="ECO:0007669"/>
    <property type="project" value="TreeGrafter"/>
</dbReference>